<evidence type="ECO:0000313" key="1">
    <source>
        <dbReference type="Proteomes" id="UP000095286"/>
    </source>
</evidence>
<evidence type="ECO:0000313" key="2">
    <source>
        <dbReference type="WBParaSite" id="RSKR_0000296900.1"/>
    </source>
</evidence>
<dbReference type="WBParaSite" id="RSKR_0000296900.1">
    <property type="protein sequence ID" value="RSKR_0000296900.1"/>
    <property type="gene ID" value="RSKR_0000296900"/>
</dbReference>
<organism evidence="1 2">
    <name type="scientific">Rhabditophanes sp. KR3021</name>
    <dbReference type="NCBI Taxonomy" id="114890"/>
    <lineage>
        <taxon>Eukaryota</taxon>
        <taxon>Metazoa</taxon>
        <taxon>Ecdysozoa</taxon>
        <taxon>Nematoda</taxon>
        <taxon>Chromadorea</taxon>
        <taxon>Rhabditida</taxon>
        <taxon>Tylenchina</taxon>
        <taxon>Panagrolaimomorpha</taxon>
        <taxon>Strongyloidoidea</taxon>
        <taxon>Alloionematidae</taxon>
        <taxon>Rhabditophanes</taxon>
    </lineage>
</organism>
<accession>A0AC35TQH6</accession>
<sequence>MKAYITVLFIIIIFCTSKSRAFLFDEPGEKFPVWALFVASGISLALGIFMGANNVSNAFGANIQCNANVVGLAYIAACLIEVGASILSGYNGLRTPGLRIVQNISFKNEEHLLYFGQIAILVSSIIWIATATKLRIPVSTTQALVGSSMGMAFVMQGLEGIRWNRAALTFGFWFFTPICSGILSLILYTIIDRFILRARNAYEKALKLLPFFYFLCVTAIVFITAYNATNIPSLKDKSIPFTLIIALWIGLGSAILVQYWYKPRLCKKYGNPKDVRSLSIVSVTSHIFPSSPYKKPVFDISILPHKRSWFKILFPAPLLIENIKVYKLFKSLQILSSTFVEFSYALGDVSNAFKPLARMLNVYYEAKNLEAEETNFSIVVFGIFGVLFAICLYGFYTVETISSEFTDVNACCGFSIELGAGFTAHLASKFNLQVCHIEKFLKVITSFVGFNNYVSDSFHFGRGFH</sequence>
<reference evidence="2" key="1">
    <citation type="submission" date="2016-11" db="UniProtKB">
        <authorList>
            <consortium name="WormBaseParasite"/>
        </authorList>
    </citation>
    <scope>IDENTIFICATION</scope>
    <source>
        <strain evidence="2">KR3021</strain>
    </source>
</reference>
<protein>
    <submittedName>
        <fullName evidence="2">Phosphate transporter</fullName>
    </submittedName>
</protein>
<dbReference type="Proteomes" id="UP000095286">
    <property type="component" value="Unplaced"/>
</dbReference>
<proteinExistence type="predicted"/>
<name>A0AC35TQH6_9BILA</name>